<reference evidence="16 17" key="1">
    <citation type="submission" date="2018-11" db="EMBL/GenBank/DDBJ databases">
        <title>The draft genome sequence of Amphritea balenae JAMM 1525T.</title>
        <authorList>
            <person name="Fang Z."/>
            <person name="Zhang Y."/>
            <person name="Han X."/>
        </authorList>
    </citation>
    <scope>NUCLEOTIDE SEQUENCE [LARGE SCALE GENOMIC DNA]</scope>
    <source>
        <strain evidence="16 17">JAMM 1525</strain>
    </source>
</reference>
<gene>
    <name evidence="16" type="ORF">EHS89_13035</name>
</gene>
<keyword evidence="5 13" id="KW-0479">Metal-binding</keyword>
<evidence type="ECO:0000256" key="12">
    <source>
        <dbReference type="ARBA" id="ARBA00049546"/>
    </source>
</evidence>
<evidence type="ECO:0000256" key="7">
    <source>
        <dbReference type="ARBA" id="ARBA00022842"/>
    </source>
</evidence>
<evidence type="ECO:0000256" key="10">
    <source>
        <dbReference type="ARBA" id="ARBA00030308"/>
    </source>
</evidence>
<evidence type="ECO:0000256" key="6">
    <source>
        <dbReference type="ARBA" id="ARBA00022801"/>
    </source>
</evidence>
<sequence length="207" mass="22801">MAQWHPRFGAQDMEVVEHERICDGFFKIGRLKIRHKLFEGGEIEIIREQFQRDDAVCVLLFDPVRDAVLLIEQFRVGAIGKPGSPWLLELVAGIVEPGETAEDVASRESVEEAGVSISDIVPITRYLPSAGGSDEYVDLLCARVDSAQAGGVHGLAEEGEDILVHVLPFAEVCQLVADGTIDNAATIIAVQWLQINKQRLLQQWGCK</sequence>
<keyword evidence="17" id="KW-1185">Reference proteome</keyword>
<dbReference type="InterPro" id="IPR004385">
    <property type="entry name" value="NDP_pyrophosphatase"/>
</dbReference>
<dbReference type="InterPro" id="IPR020084">
    <property type="entry name" value="NUDIX_hydrolase_CS"/>
</dbReference>
<dbReference type="Proteomes" id="UP000267535">
    <property type="component" value="Unassembled WGS sequence"/>
</dbReference>
<feature type="domain" description="Nudix hydrolase" evidence="15">
    <location>
        <begin position="51"/>
        <end position="189"/>
    </location>
</feature>
<evidence type="ECO:0000256" key="13">
    <source>
        <dbReference type="PIRSR" id="PIRSR604385-2"/>
    </source>
</evidence>
<dbReference type="NCBIfam" id="TIGR00052">
    <property type="entry name" value="nudix-type nucleoside diphosphatase, YffH/AdpP family"/>
    <property type="match status" value="1"/>
</dbReference>
<dbReference type="GO" id="GO:0047631">
    <property type="term" value="F:ADP-ribose diphosphatase activity"/>
    <property type="evidence" value="ECO:0007669"/>
    <property type="project" value="UniProtKB-EC"/>
</dbReference>
<evidence type="ECO:0000256" key="3">
    <source>
        <dbReference type="ARBA" id="ARBA00012453"/>
    </source>
</evidence>
<dbReference type="SUPFAM" id="SSF55811">
    <property type="entry name" value="Nudix"/>
    <property type="match status" value="1"/>
</dbReference>
<evidence type="ECO:0000256" key="4">
    <source>
        <dbReference type="ARBA" id="ARBA00013297"/>
    </source>
</evidence>
<proteinExistence type="inferred from homology"/>
<dbReference type="GO" id="GO:0019693">
    <property type="term" value="P:ribose phosphate metabolic process"/>
    <property type="evidence" value="ECO:0007669"/>
    <property type="project" value="TreeGrafter"/>
</dbReference>
<dbReference type="EC" id="3.6.1.13" evidence="3"/>
<evidence type="ECO:0000256" key="5">
    <source>
        <dbReference type="ARBA" id="ARBA00022723"/>
    </source>
</evidence>
<comment type="similarity">
    <text evidence="2">Belongs to the Nudix hydrolase family. NudF subfamily.</text>
</comment>
<comment type="caution">
    <text evidence="16">The sequence shown here is derived from an EMBL/GenBank/DDBJ whole genome shotgun (WGS) entry which is preliminary data.</text>
</comment>
<dbReference type="GO" id="GO:0046872">
    <property type="term" value="F:metal ion binding"/>
    <property type="evidence" value="ECO:0007669"/>
    <property type="project" value="UniProtKB-KW"/>
</dbReference>
<feature type="binding site" evidence="13">
    <location>
        <position position="92"/>
    </location>
    <ligand>
        <name>Mg(2+)</name>
        <dbReference type="ChEBI" id="CHEBI:18420"/>
        <label>1</label>
    </ligand>
</feature>
<dbReference type="InterPro" id="IPR015797">
    <property type="entry name" value="NUDIX_hydrolase-like_dom_sf"/>
</dbReference>
<dbReference type="InterPro" id="IPR000086">
    <property type="entry name" value="NUDIX_hydrolase_dom"/>
</dbReference>
<dbReference type="PANTHER" id="PTHR11839">
    <property type="entry name" value="UDP/ADP-SUGAR PYROPHOSPHATASE"/>
    <property type="match status" value="1"/>
</dbReference>
<dbReference type="CDD" id="cd24155">
    <property type="entry name" value="NUDIX_ADPRase"/>
    <property type="match status" value="1"/>
</dbReference>
<dbReference type="RefSeq" id="WP_124926596.1">
    <property type="nucleotide sequence ID" value="NZ_BMOH01000002.1"/>
</dbReference>
<dbReference type="Pfam" id="PF00293">
    <property type="entry name" value="NUDIX"/>
    <property type="match status" value="1"/>
</dbReference>
<dbReference type="AlphaFoldDB" id="A0A3P1SPF5"/>
<evidence type="ECO:0000256" key="1">
    <source>
        <dbReference type="ARBA" id="ARBA00001946"/>
    </source>
</evidence>
<comment type="function">
    <text evidence="8">Acts on ADP-mannose and ADP-glucose as well as ADP-ribose. Prevents glycogen biosynthesis. The reaction catalyzed by this enzyme is a limiting step of the gluconeogenic process.</text>
</comment>
<evidence type="ECO:0000313" key="17">
    <source>
        <dbReference type="Proteomes" id="UP000267535"/>
    </source>
</evidence>
<protein>
    <recommendedName>
        <fullName evidence="4">ADP-ribose pyrophosphatase</fullName>
        <ecNumber evidence="3">3.6.1.13</ecNumber>
    </recommendedName>
    <alternativeName>
        <fullName evidence="9">ADP-ribose diphosphatase</fullName>
    </alternativeName>
    <alternativeName>
        <fullName evidence="11">ADP-ribose phosphohydrolase</fullName>
    </alternativeName>
    <alternativeName>
        <fullName evidence="10">Adenosine diphosphoribose pyrophosphatase</fullName>
    </alternativeName>
</protein>
<feature type="short sequence motif" description="Nudix box" evidence="14">
    <location>
        <begin position="93"/>
        <end position="115"/>
    </location>
</feature>
<dbReference type="OrthoDB" id="5292471at2"/>
<feature type="binding site" evidence="13">
    <location>
        <position position="112"/>
    </location>
    <ligand>
        <name>Mg(2+)</name>
        <dbReference type="ChEBI" id="CHEBI:18420"/>
        <label>1</label>
    </ligand>
</feature>
<comment type="cofactor">
    <cofactor evidence="1 13">
        <name>Mg(2+)</name>
        <dbReference type="ChEBI" id="CHEBI:18420"/>
    </cofactor>
</comment>
<dbReference type="EMBL" id="RQXV01000007">
    <property type="protein sequence ID" value="RRC98535.1"/>
    <property type="molecule type" value="Genomic_DNA"/>
</dbReference>
<evidence type="ECO:0000256" key="2">
    <source>
        <dbReference type="ARBA" id="ARBA00007482"/>
    </source>
</evidence>
<organism evidence="16 17">
    <name type="scientific">Amphritea balenae</name>
    <dbReference type="NCBI Taxonomy" id="452629"/>
    <lineage>
        <taxon>Bacteria</taxon>
        <taxon>Pseudomonadati</taxon>
        <taxon>Pseudomonadota</taxon>
        <taxon>Gammaproteobacteria</taxon>
        <taxon>Oceanospirillales</taxon>
        <taxon>Oceanospirillaceae</taxon>
        <taxon>Amphritea</taxon>
    </lineage>
</organism>
<name>A0A3P1SPF5_9GAMM</name>
<evidence type="ECO:0000313" key="16">
    <source>
        <dbReference type="EMBL" id="RRC98535.1"/>
    </source>
</evidence>
<feature type="binding site" evidence="13">
    <location>
        <position position="160"/>
    </location>
    <ligand>
        <name>Mg(2+)</name>
        <dbReference type="ChEBI" id="CHEBI:18420"/>
        <label>1</label>
    </ligand>
</feature>
<dbReference type="GO" id="GO:0019144">
    <property type="term" value="F:ADP-sugar diphosphatase activity"/>
    <property type="evidence" value="ECO:0007669"/>
    <property type="project" value="TreeGrafter"/>
</dbReference>
<evidence type="ECO:0000256" key="9">
    <source>
        <dbReference type="ARBA" id="ARBA00030162"/>
    </source>
</evidence>
<evidence type="ECO:0000259" key="15">
    <source>
        <dbReference type="PROSITE" id="PS51462"/>
    </source>
</evidence>
<dbReference type="PROSITE" id="PS51462">
    <property type="entry name" value="NUDIX"/>
    <property type="match status" value="1"/>
</dbReference>
<dbReference type="PROSITE" id="PS00893">
    <property type="entry name" value="NUDIX_BOX"/>
    <property type="match status" value="1"/>
</dbReference>
<keyword evidence="7 13" id="KW-0460">Magnesium</keyword>
<comment type="catalytic activity">
    <reaction evidence="12">
        <text>ADP-D-ribose + H2O = D-ribose 5-phosphate + AMP + 2 H(+)</text>
        <dbReference type="Rhea" id="RHEA:10412"/>
        <dbReference type="ChEBI" id="CHEBI:15377"/>
        <dbReference type="ChEBI" id="CHEBI:15378"/>
        <dbReference type="ChEBI" id="CHEBI:57967"/>
        <dbReference type="ChEBI" id="CHEBI:78346"/>
        <dbReference type="ChEBI" id="CHEBI:456215"/>
        <dbReference type="EC" id="3.6.1.13"/>
    </reaction>
</comment>
<evidence type="ECO:0000256" key="8">
    <source>
        <dbReference type="ARBA" id="ARBA00025164"/>
    </source>
</evidence>
<dbReference type="PANTHER" id="PTHR11839:SF5">
    <property type="entry name" value="ADP-RIBOSE PYROPHOSPHATASE"/>
    <property type="match status" value="1"/>
</dbReference>
<evidence type="ECO:0000256" key="14">
    <source>
        <dbReference type="PIRSR" id="PIRSR604385-3"/>
    </source>
</evidence>
<dbReference type="GO" id="GO:0006753">
    <property type="term" value="P:nucleoside phosphate metabolic process"/>
    <property type="evidence" value="ECO:0007669"/>
    <property type="project" value="TreeGrafter"/>
</dbReference>
<keyword evidence="6" id="KW-0378">Hydrolase</keyword>
<evidence type="ECO:0000256" key="11">
    <source>
        <dbReference type="ARBA" id="ARBA00033056"/>
    </source>
</evidence>
<feature type="binding site" evidence="13">
    <location>
        <position position="108"/>
    </location>
    <ligand>
        <name>Mg(2+)</name>
        <dbReference type="ChEBI" id="CHEBI:18420"/>
        <label>1</label>
    </ligand>
</feature>
<dbReference type="GO" id="GO:0005829">
    <property type="term" value="C:cytosol"/>
    <property type="evidence" value="ECO:0007669"/>
    <property type="project" value="TreeGrafter"/>
</dbReference>
<dbReference type="Gene3D" id="3.90.79.10">
    <property type="entry name" value="Nucleoside Triphosphate Pyrophosphohydrolase"/>
    <property type="match status" value="1"/>
</dbReference>
<accession>A0A3P1SPF5</accession>